<keyword evidence="10 12" id="KW-0648">Protein biosynthesis</keyword>
<organism evidence="14">
    <name type="scientific">Fervidicoccus fontis</name>
    <dbReference type="NCBI Taxonomy" id="683846"/>
    <lineage>
        <taxon>Archaea</taxon>
        <taxon>Thermoproteota</taxon>
        <taxon>Thermoprotei</taxon>
        <taxon>Fervidicoccales</taxon>
        <taxon>Fervidicoccaceae</taxon>
        <taxon>Fervidicoccus</taxon>
    </lineage>
</organism>
<comment type="catalytic activity">
    <reaction evidence="12">
        <text>tRNA(Ala) + L-alanine + ATP = L-alanyl-tRNA(Ala) + AMP + diphosphate</text>
        <dbReference type="Rhea" id="RHEA:12540"/>
        <dbReference type="Rhea" id="RHEA-COMP:9657"/>
        <dbReference type="Rhea" id="RHEA-COMP:9923"/>
        <dbReference type="ChEBI" id="CHEBI:30616"/>
        <dbReference type="ChEBI" id="CHEBI:33019"/>
        <dbReference type="ChEBI" id="CHEBI:57972"/>
        <dbReference type="ChEBI" id="CHEBI:78442"/>
        <dbReference type="ChEBI" id="CHEBI:78497"/>
        <dbReference type="ChEBI" id="CHEBI:456215"/>
        <dbReference type="EC" id="6.1.1.7"/>
    </reaction>
</comment>
<dbReference type="SUPFAM" id="SSF55186">
    <property type="entry name" value="ThrRS/AlaRS common domain"/>
    <property type="match status" value="1"/>
</dbReference>
<dbReference type="SUPFAM" id="SSF55681">
    <property type="entry name" value="Class II aaRS and biotin synthetases"/>
    <property type="match status" value="1"/>
</dbReference>
<reference evidence="14" key="1">
    <citation type="journal article" date="2020" name="mSystems">
        <title>Genome- and Community-Level Interaction Insights into Carbon Utilization and Element Cycling Functions of Hydrothermarchaeota in Hydrothermal Sediment.</title>
        <authorList>
            <person name="Zhou Z."/>
            <person name="Liu Y."/>
            <person name="Xu W."/>
            <person name="Pan J."/>
            <person name="Luo Z.H."/>
            <person name="Li M."/>
        </authorList>
    </citation>
    <scope>NUCLEOTIDE SEQUENCE [LARGE SCALE GENOMIC DNA]</scope>
    <source>
        <strain evidence="14">SpSt-123</strain>
    </source>
</reference>
<dbReference type="GO" id="GO:0008270">
    <property type="term" value="F:zinc ion binding"/>
    <property type="evidence" value="ECO:0007669"/>
    <property type="project" value="UniProtKB-UniRule"/>
</dbReference>
<comment type="similarity">
    <text evidence="1 12">Belongs to the class-II aminoacyl-tRNA synthetase family.</text>
</comment>
<dbReference type="NCBIfam" id="TIGR00344">
    <property type="entry name" value="alaS"/>
    <property type="match status" value="1"/>
</dbReference>
<evidence type="ECO:0000256" key="3">
    <source>
        <dbReference type="ARBA" id="ARBA00022555"/>
    </source>
</evidence>
<dbReference type="AlphaFoldDB" id="A0A7C1EA17"/>
<dbReference type="InterPro" id="IPR022429">
    <property type="entry name" value="Ala-tRNA_lgiase_arc"/>
</dbReference>
<dbReference type="GO" id="GO:0006419">
    <property type="term" value="P:alanyl-tRNA aminoacylation"/>
    <property type="evidence" value="ECO:0007669"/>
    <property type="project" value="UniProtKB-UniRule"/>
</dbReference>
<dbReference type="PANTHER" id="PTHR11777:SF9">
    <property type="entry name" value="ALANINE--TRNA LIGASE, CYTOPLASMIC"/>
    <property type="match status" value="1"/>
</dbReference>
<accession>A0A7C1EA17</accession>
<comment type="subcellular location">
    <subcellularLocation>
        <location evidence="12">Cytoplasm</location>
    </subcellularLocation>
</comment>
<dbReference type="Gene3D" id="2.40.30.130">
    <property type="match status" value="1"/>
</dbReference>
<evidence type="ECO:0000256" key="6">
    <source>
        <dbReference type="ARBA" id="ARBA00022741"/>
    </source>
</evidence>
<keyword evidence="2 12" id="KW-0963">Cytoplasm</keyword>
<dbReference type="EC" id="6.1.1.7" evidence="12"/>
<evidence type="ECO:0000313" key="14">
    <source>
        <dbReference type="EMBL" id="HDS10801.1"/>
    </source>
</evidence>
<evidence type="ECO:0000259" key="13">
    <source>
        <dbReference type="PROSITE" id="PS50860"/>
    </source>
</evidence>
<evidence type="ECO:0000256" key="10">
    <source>
        <dbReference type="ARBA" id="ARBA00022917"/>
    </source>
</evidence>
<feature type="binding site" evidence="12">
    <location>
        <position position="586"/>
    </location>
    <ligand>
        <name>Zn(2+)</name>
        <dbReference type="ChEBI" id="CHEBI:29105"/>
    </ligand>
</feature>
<dbReference type="InterPro" id="IPR018165">
    <property type="entry name" value="Ala-tRNA-synth_IIc_core"/>
</dbReference>
<keyword evidence="11 12" id="KW-0030">Aminoacyl-tRNA synthetase</keyword>
<dbReference type="HAMAP" id="MF_00036_A">
    <property type="entry name" value="Ala_tRNA_synth_A"/>
    <property type="match status" value="1"/>
</dbReference>
<feature type="binding site" evidence="12">
    <location>
        <position position="690"/>
    </location>
    <ligand>
        <name>Zn(2+)</name>
        <dbReference type="ChEBI" id="CHEBI:29105"/>
    </ligand>
</feature>
<dbReference type="GO" id="GO:0000049">
    <property type="term" value="F:tRNA binding"/>
    <property type="evidence" value="ECO:0007669"/>
    <property type="project" value="UniProtKB-KW"/>
</dbReference>
<evidence type="ECO:0000256" key="11">
    <source>
        <dbReference type="ARBA" id="ARBA00023146"/>
    </source>
</evidence>
<dbReference type="InterPro" id="IPR018163">
    <property type="entry name" value="Thr/Ala-tRNA-synth_IIc_edit"/>
</dbReference>
<dbReference type="InterPro" id="IPR018162">
    <property type="entry name" value="Ala-tRNA-ligase_IIc_anticod-bd"/>
</dbReference>
<proteinExistence type="inferred from homology"/>
<dbReference type="GO" id="GO:0004813">
    <property type="term" value="F:alanine-tRNA ligase activity"/>
    <property type="evidence" value="ECO:0007669"/>
    <property type="project" value="UniProtKB-UniRule"/>
</dbReference>
<evidence type="ECO:0000256" key="12">
    <source>
        <dbReference type="HAMAP-Rule" id="MF_00036"/>
    </source>
</evidence>
<dbReference type="Gene3D" id="3.30.930.10">
    <property type="entry name" value="Bira Bifunctional Protein, Domain 2"/>
    <property type="match status" value="1"/>
</dbReference>
<gene>
    <name evidence="12" type="primary">alaS</name>
    <name evidence="14" type="ORF">ENO04_04210</name>
</gene>
<dbReference type="InterPro" id="IPR050058">
    <property type="entry name" value="Ala-tRNA_ligase"/>
</dbReference>
<keyword evidence="8 12" id="KW-0067">ATP-binding</keyword>
<keyword evidence="3 12" id="KW-0820">tRNA-binding</keyword>
<evidence type="ECO:0000256" key="1">
    <source>
        <dbReference type="ARBA" id="ARBA00008226"/>
    </source>
</evidence>
<keyword evidence="7 12" id="KW-0862">Zinc</keyword>
<dbReference type="Gene3D" id="3.10.310.40">
    <property type="match status" value="1"/>
</dbReference>
<dbReference type="InterPro" id="IPR018164">
    <property type="entry name" value="Ala-tRNA-synth_IIc_N"/>
</dbReference>
<name>A0A7C1EA17_9CREN</name>
<evidence type="ECO:0000256" key="8">
    <source>
        <dbReference type="ARBA" id="ARBA00022840"/>
    </source>
</evidence>
<dbReference type="PANTHER" id="PTHR11777">
    <property type="entry name" value="ALANYL-TRNA SYNTHETASE"/>
    <property type="match status" value="1"/>
</dbReference>
<dbReference type="SUPFAM" id="SSF50447">
    <property type="entry name" value="Translation proteins"/>
    <property type="match status" value="1"/>
</dbReference>
<dbReference type="CDD" id="cd00673">
    <property type="entry name" value="AlaRS_core"/>
    <property type="match status" value="1"/>
</dbReference>
<dbReference type="FunFam" id="3.30.980.10:FF:000004">
    <property type="entry name" value="Alanine--tRNA ligase, cytoplasmic"/>
    <property type="match status" value="1"/>
</dbReference>
<dbReference type="PRINTS" id="PR00980">
    <property type="entry name" value="TRNASYNTHALA"/>
</dbReference>
<dbReference type="SMART" id="SM00863">
    <property type="entry name" value="tRNA_SAD"/>
    <property type="match status" value="1"/>
</dbReference>
<feature type="binding site" evidence="12">
    <location>
        <position position="582"/>
    </location>
    <ligand>
        <name>Zn(2+)</name>
        <dbReference type="ChEBI" id="CHEBI:29105"/>
    </ligand>
</feature>
<dbReference type="EMBL" id="DSDY01000131">
    <property type="protein sequence ID" value="HDS10801.1"/>
    <property type="molecule type" value="Genomic_DNA"/>
</dbReference>
<dbReference type="PROSITE" id="PS50860">
    <property type="entry name" value="AA_TRNA_LIGASE_II_ALA"/>
    <property type="match status" value="1"/>
</dbReference>
<keyword evidence="9 12" id="KW-0694">RNA-binding</keyword>
<feature type="domain" description="Alanyl-transfer RNA synthetases family profile" evidence="13">
    <location>
        <begin position="46"/>
        <end position="729"/>
    </location>
</feature>
<dbReference type="SUPFAM" id="SSF101353">
    <property type="entry name" value="Putative anticodon-binding domain of alanyl-tRNA synthetase (AlaRS)"/>
    <property type="match status" value="1"/>
</dbReference>
<comment type="function">
    <text evidence="12">Catalyzes the attachment of alanine to tRNA(Ala) in a two-step reaction: alanine is first activated by ATP to form Ala-AMP and then transferred to the acceptor end of tRNA(Ala). Also edits incorrectly charged Ser-tRNA(Ala) and Gly-tRNA(Ala) via its editing domain.</text>
</comment>
<dbReference type="InterPro" id="IPR009000">
    <property type="entry name" value="Transl_B-barrel_sf"/>
</dbReference>
<dbReference type="Pfam" id="PF01411">
    <property type="entry name" value="tRNA-synt_2c"/>
    <property type="match status" value="1"/>
</dbReference>
<comment type="domain">
    <text evidence="12">Consists of three domains; the N-terminal catalytic domain, the editing domain and the C-terminal C-Ala domain. The editing domain removes incorrectly charged amino acids, while the C-Ala domain, along with tRNA(Ala), serves as a bridge to cooperatively bring together the editing and aminoacylation centers thus stimulating deacylation of misacylated tRNAs.</text>
</comment>
<dbReference type="GO" id="GO:0005737">
    <property type="term" value="C:cytoplasm"/>
    <property type="evidence" value="ECO:0007669"/>
    <property type="project" value="UniProtKB-SubCell"/>
</dbReference>
<dbReference type="InterPro" id="IPR002318">
    <property type="entry name" value="Ala-tRNA-lgiase_IIc"/>
</dbReference>
<feature type="binding site" evidence="12">
    <location>
        <position position="686"/>
    </location>
    <ligand>
        <name>Zn(2+)</name>
        <dbReference type="ChEBI" id="CHEBI:29105"/>
    </ligand>
</feature>
<keyword evidence="4 12" id="KW-0436">Ligase</keyword>
<dbReference type="Pfam" id="PF07973">
    <property type="entry name" value="tRNA_SAD"/>
    <property type="match status" value="1"/>
</dbReference>
<keyword evidence="6 12" id="KW-0547">Nucleotide-binding</keyword>
<dbReference type="NCBIfam" id="TIGR03683">
    <property type="entry name" value="A-tRNA_syn_arch"/>
    <property type="match status" value="1"/>
</dbReference>
<evidence type="ECO:0000256" key="7">
    <source>
        <dbReference type="ARBA" id="ARBA00022833"/>
    </source>
</evidence>
<dbReference type="Gene3D" id="3.30.54.20">
    <property type="match status" value="1"/>
</dbReference>
<evidence type="ECO:0000256" key="2">
    <source>
        <dbReference type="ARBA" id="ARBA00022490"/>
    </source>
</evidence>
<dbReference type="Gene3D" id="3.30.980.10">
    <property type="entry name" value="Threonyl-trna Synthetase, Chain A, domain 2"/>
    <property type="match status" value="1"/>
</dbReference>
<dbReference type="InterPro" id="IPR012947">
    <property type="entry name" value="tRNA_SAD"/>
</dbReference>
<dbReference type="InterPro" id="IPR045864">
    <property type="entry name" value="aa-tRNA-synth_II/BPL/LPL"/>
</dbReference>
<comment type="cofactor">
    <cofactor evidence="12">
        <name>Zn(2+)</name>
        <dbReference type="ChEBI" id="CHEBI:29105"/>
    </cofactor>
    <text evidence="12">Binds 1 zinc ion per subunit.</text>
</comment>
<evidence type="ECO:0000256" key="9">
    <source>
        <dbReference type="ARBA" id="ARBA00022884"/>
    </source>
</evidence>
<comment type="caution">
    <text evidence="14">The sequence shown here is derived from an EMBL/GenBank/DDBJ whole genome shotgun (WGS) entry which is preliminary data.</text>
</comment>
<protein>
    <recommendedName>
        <fullName evidence="12">Alanine--tRNA ligase</fullName>
        <ecNumber evidence="12">6.1.1.7</ecNumber>
    </recommendedName>
    <alternativeName>
        <fullName evidence="12">Alanyl-tRNA synthetase</fullName>
        <shortName evidence="12">AlaRS</shortName>
    </alternativeName>
</protein>
<dbReference type="GO" id="GO:0002161">
    <property type="term" value="F:aminoacyl-tRNA deacylase activity"/>
    <property type="evidence" value="ECO:0007669"/>
    <property type="project" value="TreeGrafter"/>
</dbReference>
<keyword evidence="5 12" id="KW-0479">Metal-binding</keyword>
<dbReference type="GO" id="GO:0005524">
    <property type="term" value="F:ATP binding"/>
    <property type="evidence" value="ECO:0007669"/>
    <property type="project" value="UniProtKB-UniRule"/>
</dbReference>
<evidence type="ECO:0000256" key="4">
    <source>
        <dbReference type="ARBA" id="ARBA00022598"/>
    </source>
</evidence>
<evidence type="ECO:0000256" key="5">
    <source>
        <dbReference type="ARBA" id="ARBA00022723"/>
    </source>
</evidence>
<sequence length="894" mass="100725">MKEGYHRKTCKVCGTPFWTLNADQDVCMDSPCVDYTFEKINVKKPLTVDEARQAFLGFFERKGHTVVSPRPVVARWREDLYLTIASIVVFQPHVTSGIVPPPANPLVISQPCIRLEDIDNVGLTLGRHLSIFEMGGHHAFNKEDDWKYWKEETVSLAIDFFEKEIGIKKEDITLKESWWEGGGNAGPSFEVVSGGLELATLVFMQYKVTEKGYEPIPLKIVDTGYGIERIAWFTQKTPTAFHAIYGGLLDETRRKLGLQTPEPAILRSLFVRAGRLKPSDRNSISQIIAEVNNETGIDKEIVTTTFMNEARMYSVVDHSKTLVFMLADGIVPSNQGEGYLARLVLRRALKQLLLLGSSTDILLWLIDKQINMWSRTYKHLKERYSYIMEVVDIESQRFLENINTNMSKALSVIATGNTDSLKKIYQEYGIPPEIVAREYERRTGRRIDVPDNFYAQLAKESSFRIGKKEEAPPALLGLPETRRIFHENPYASMVEARVLYSSREGVVLDQTVFYPTGGGQNSDTGYIIKTTGEAVKIKEAVNINGRILHVLDNPNDYVLLKEGEPVRVAIDWERRYRLMKHHTATHILLGSLRRVLGPHVWQAGAEKTPDKARLDITHYKPISTQELASIEELANKIINMRIPLKFYMMDKNIAEERYGFSVYQGGVPMSKQIRIVEIPGHDAQACYGTHVTNTGEVGALKITSIKKIQDGVYRIEFVAGTEVSRYAMNLEDEIRKTAEIIGGSGELSTRARKMIELYDELKSMLSRYRKYALRKTKEELVSSSVSVGEIKIAVFRDELGDDELSTQLLKELVTENQELLVLRLACSQSGCTIEISAGERAVKKAHAGMLARELASRLNGKGGGKDDHAYLKIPGIISVEKLRELALQLVSGLA</sequence>